<evidence type="ECO:0000259" key="1">
    <source>
        <dbReference type="PROSITE" id="PS50943"/>
    </source>
</evidence>
<evidence type="ECO:0000313" key="2">
    <source>
        <dbReference type="EMBL" id="DAE25206.1"/>
    </source>
</evidence>
<dbReference type="EMBL" id="BK015795">
    <property type="protein sequence ID" value="DAE25206.1"/>
    <property type="molecule type" value="Genomic_DNA"/>
</dbReference>
<dbReference type="SUPFAM" id="SSF47413">
    <property type="entry name" value="lambda repressor-like DNA-binding domains"/>
    <property type="match status" value="1"/>
</dbReference>
<reference evidence="2" key="1">
    <citation type="journal article" date="2021" name="Proc. Natl. Acad. Sci. U.S.A.">
        <title>A Catalog of Tens of Thousands of Viruses from Human Metagenomes Reveals Hidden Associations with Chronic Diseases.</title>
        <authorList>
            <person name="Tisza M.J."/>
            <person name="Buck C.B."/>
        </authorList>
    </citation>
    <scope>NUCLEOTIDE SEQUENCE</scope>
    <source>
        <strain evidence="2">CtWWc42</strain>
    </source>
</reference>
<dbReference type="PROSITE" id="PS50943">
    <property type="entry name" value="HTH_CROC1"/>
    <property type="match status" value="1"/>
</dbReference>
<accession>A0A8S5R164</accession>
<dbReference type="Gene3D" id="1.10.260.40">
    <property type="entry name" value="lambda repressor-like DNA-binding domains"/>
    <property type="match status" value="1"/>
</dbReference>
<feature type="domain" description="HTH cro/C1-type" evidence="1">
    <location>
        <begin position="103"/>
        <end position="146"/>
    </location>
</feature>
<dbReference type="InterPro" id="IPR010982">
    <property type="entry name" value="Lambda_DNA-bd_dom_sf"/>
</dbReference>
<organism evidence="2">
    <name type="scientific">Siphoviridae sp. ctWWc42</name>
    <dbReference type="NCBI Taxonomy" id="2826361"/>
    <lineage>
        <taxon>Viruses</taxon>
        <taxon>Duplodnaviria</taxon>
        <taxon>Heunggongvirae</taxon>
        <taxon>Uroviricota</taxon>
        <taxon>Caudoviricetes</taxon>
    </lineage>
</organism>
<name>A0A8S5R164_9CAUD</name>
<dbReference type="CDD" id="cd00093">
    <property type="entry name" value="HTH_XRE"/>
    <property type="match status" value="1"/>
</dbReference>
<dbReference type="SMART" id="SM00530">
    <property type="entry name" value="HTH_XRE"/>
    <property type="match status" value="1"/>
</dbReference>
<dbReference type="Pfam" id="PF01381">
    <property type="entry name" value="HTH_3"/>
    <property type="match status" value="1"/>
</dbReference>
<dbReference type="InterPro" id="IPR001387">
    <property type="entry name" value="Cro/C1-type_HTH"/>
</dbReference>
<protein>
    <submittedName>
        <fullName evidence="2">Repressor protein CI</fullName>
    </submittedName>
</protein>
<sequence>MNPRVRIEENNPNWPYSNIWHNAKFYISGIERKALEVQSVSPNILRIYCNDGSAYVYDDSTGRAIYSPDLLKTLRDIDSNETIFSKWFARNLKWILQGHCYNQEMLARNLGVAQGTISNWVNGKTYPNAYHVSKMARLFNIPITDFYDFI</sequence>
<proteinExistence type="predicted"/>
<dbReference type="GO" id="GO:0003677">
    <property type="term" value="F:DNA binding"/>
    <property type="evidence" value="ECO:0007669"/>
    <property type="project" value="InterPro"/>
</dbReference>